<feature type="compositionally biased region" description="Basic and acidic residues" evidence="1">
    <location>
        <begin position="114"/>
        <end position="133"/>
    </location>
</feature>
<protein>
    <submittedName>
        <fullName evidence="2">Uncharacterized protein</fullName>
    </submittedName>
</protein>
<organism evidence="2 3">
    <name type="scientific">Stephania cephalantha</name>
    <dbReference type="NCBI Taxonomy" id="152367"/>
    <lineage>
        <taxon>Eukaryota</taxon>
        <taxon>Viridiplantae</taxon>
        <taxon>Streptophyta</taxon>
        <taxon>Embryophyta</taxon>
        <taxon>Tracheophyta</taxon>
        <taxon>Spermatophyta</taxon>
        <taxon>Magnoliopsida</taxon>
        <taxon>Ranunculales</taxon>
        <taxon>Menispermaceae</taxon>
        <taxon>Menispermoideae</taxon>
        <taxon>Cissampelideae</taxon>
        <taxon>Stephania</taxon>
    </lineage>
</organism>
<accession>A0AAP0NLS2</accession>
<evidence type="ECO:0000313" key="2">
    <source>
        <dbReference type="EMBL" id="KAK9111518.1"/>
    </source>
</evidence>
<keyword evidence="3" id="KW-1185">Reference proteome</keyword>
<proteinExistence type="predicted"/>
<comment type="caution">
    <text evidence="2">The sequence shown here is derived from an EMBL/GenBank/DDBJ whole genome shotgun (WGS) entry which is preliminary data.</text>
</comment>
<gene>
    <name evidence="2" type="ORF">Scep_019037</name>
</gene>
<name>A0AAP0NLS2_9MAGN</name>
<feature type="region of interest" description="Disordered" evidence="1">
    <location>
        <begin position="230"/>
        <end position="260"/>
    </location>
</feature>
<feature type="region of interest" description="Disordered" evidence="1">
    <location>
        <begin position="110"/>
        <end position="140"/>
    </location>
</feature>
<dbReference type="EMBL" id="JBBNAG010000008">
    <property type="protein sequence ID" value="KAK9111518.1"/>
    <property type="molecule type" value="Genomic_DNA"/>
</dbReference>
<feature type="compositionally biased region" description="Low complexity" evidence="1">
    <location>
        <begin position="230"/>
        <end position="239"/>
    </location>
</feature>
<reference evidence="2 3" key="1">
    <citation type="submission" date="2024-01" db="EMBL/GenBank/DDBJ databases">
        <title>Genome assemblies of Stephania.</title>
        <authorList>
            <person name="Yang L."/>
        </authorList>
    </citation>
    <scope>NUCLEOTIDE SEQUENCE [LARGE SCALE GENOMIC DNA]</scope>
    <source>
        <strain evidence="2">JXDWG</strain>
        <tissue evidence="2">Leaf</tissue>
    </source>
</reference>
<evidence type="ECO:0000313" key="3">
    <source>
        <dbReference type="Proteomes" id="UP001419268"/>
    </source>
</evidence>
<dbReference type="Proteomes" id="UP001419268">
    <property type="component" value="Unassembled WGS sequence"/>
</dbReference>
<dbReference type="AlphaFoldDB" id="A0AAP0NLS2"/>
<evidence type="ECO:0000256" key="1">
    <source>
        <dbReference type="SAM" id="MobiDB-lite"/>
    </source>
</evidence>
<feature type="compositionally biased region" description="Polar residues" evidence="1">
    <location>
        <begin position="240"/>
        <end position="250"/>
    </location>
</feature>
<sequence length="260" mass="28215">MTSSHSIRNEMCFIRGAVDIPHSRHFRYGDAVSDDQKSAWRCATLRPDAFVAPAFDGVFIAWKSRRSPARHGGAQLVAEEPNSSRRSPALQSKMGVWPWASMALGEYGLGQGGERARTEKRERGIDAEEERGARGGRRVTRWRRSRKVAVVVDAAAKAAARSRNTQRESAQDGHCLTDGRWQCAAAAGSNGWRLAAAMQAILAGGTGDSSHGAWRSGGWRWLSAATAADGGSAAANASGKNTTVRRSSSGRWDARLRRRR</sequence>